<reference evidence="9 10" key="1">
    <citation type="submission" date="2019-01" db="EMBL/GenBank/DDBJ databases">
        <title>Draft genome sequences of the type strains of six Macrococcus species.</title>
        <authorList>
            <person name="Mazhar S."/>
            <person name="Altermann E."/>
            <person name="Hill C."/>
            <person name="Mcauliffe O."/>
        </authorList>
    </citation>
    <scope>NUCLEOTIDE SEQUENCE [LARGE SCALE GENOMIC DNA]</scope>
    <source>
        <strain evidence="9 10">CCM4809</strain>
    </source>
</reference>
<dbReference type="Proteomes" id="UP000295328">
    <property type="component" value="Unassembled WGS sequence"/>
</dbReference>
<comment type="subcellular location">
    <subcellularLocation>
        <location evidence="1">Membrane</location>
        <topology evidence="1">Multi-pass membrane protein</topology>
    </subcellularLocation>
</comment>
<feature type="coiled-coil region" evidence="5">
    <location>
        <begin position="277"/>
        <end position="304"/>
    </location>
</feature>
<evidence type="ECO:0000256" key="1">
    <source>
        <dbReference type="ARBA" id="ARBA00004141"/>
    </source>
</evidence>
<evidence type="ECO:0000256" key="6">
    <source>
        <dbReference type="SAM" id="Phobius"/>
    </source>
</evidence>
<proteinExistence type="predicted"/>
<dbReference type="Gene3D" id="3.40.1710.10">
    <property type="entry name" value="abc type-2 transporter like domain"/>
    <property type="match status" value="1"/>
</dbReference>
<sequence>MSNSRRLVMKKIFNLFLIDVKHALKTPMVLIVILGLCILPSFYAWFNLKSSWDPYSNTKGIKVAVVNFDEGATVKGKNINVGQSLVKELKTNDQFGWVFVDSLEDAEQGVKLGDYYALIHIPRHFSADMTSIFNKKPKRAHIDYQVNQKVNAIAPKMTNAGATAITKSLNDKFVEAATKAFLKESNDLGANLEGKLPLYHKIENAVFEAEAAIPDMEKFSAAVQKIDEHQGDINQYANEFYALESYKDEINEGAAKLVRANQHASEINEAGQMIIGLNSRTNEIEAALNKAQQLEEKFPEINAAVDKGIQATEKANQVLSVSQSKMPAVHERLNQAQSKTQRADKKVESVEEAIPKSEIPQTELPAAEKAIISENPAIDEEKVSLEERVTTESITAENPVTEAVVQLKAVTQQQPEVTKTDLVPAKEALSEALNALTDLVKENGQGQYDILEALKTDKPSGDNMEIIAQNMNQTVQLQNQVLEVLKSSDIDTMTIQNALQNSNDTLSVVAGQLTQGHIDITAIQSAQNALRQLMDMDMQSILLKGLNTIDGNLDDLSAKLAEAQSFASSVDDIIARAQTVTISAHERLITINQSLPAIENRFKQINGTVQSNFPAFKSRVNEASLFVQNDLPGALNDLNRISQFAENDLPDVMSKYDETADLLKNKLPGAENGIHQLAEFARNDLPGIETDIRKAADKFRELDNKDVMNKLIKLLRNDLQDEANYFSDPIQLDEKAMFPIPNYGSASAPFYTALALWVGALLSSNLLTTELKDLKLKGTYSLRELYAGRLLLFLSIGIIQSIIVMLGNFFILDAYAKHPVYNILFGVGVAIVFTTIVYTMVSLLGNVGKALAIILMVLQISGGGGTFPVQVTPQFFQVIHPFLPFTYAVDLLREAVGGIVPELVVKNISRLAFVFMLVLSIGYGLKPKFEPIKLRMIKTSKESTIVE</sequence>
<dbReference type="InterPro" id="IPR017500">
    <property type="entry name" value="Phage_infect_YhgE_N"/>
</dbReference>
<evidence type="ECO:0000313" key="9">
    <source>
        <dbReference type="EMBL" id="TDM03212.1"/>
    </source>
</evidence>
<organism evidence="9 10">
    <name type="scientific">Macrococcus hajekii</name>
    <dbReference type="NCBI Taxonomy" id="198482"/>
    <lineage>
        <taxon>Bacteria</taxon>
        <taxon>Bacillati</taxon>
        <taxon>Bacillota</taxon>
        <taxon>Bacilli</taxon>
        <taxon>Bacillales</taxon>
        <taxon>Staphylococcaceae</taxon>
        <taxon>Macrococcus</taxon>
    </lineage>
</organism>
<dbReference type="InterPro" id="IPR017501">
    <property type="entry name" value="Phage_infect_YhgE_C"/>
</dbReference>
<feature type="transmembrane region" description="Helical" evidence="6">
    <location>
        <begin position="823"/>
        <end position="844"/>
    </location>
</feature>
<dbReference type="EMBL" id="SCWE01000001">
    <property type="protein sequence ID" value="TDM03212.1"/>
    <property type="molecule type" value="Genomic_DNA"/>
</dbReference>
<dbReference type="Pfam" id="PF01061">
    <property type="entry name" value="ABC2_membrane"/>
    <property type="match status" value="1"/>
</dbReference>
<evidence type="ECO:0000256" key="3">
    <source>
        <dbReference type="ARBA" id="ARBA00022989"/>
    </source>
</evidence>
<keyword evidence="3 6" id="KW-1133">Transmembrane helix</keyword>
<dbReference type="NCBIfam" id="TIGR03061">
    <property type="entry name" value="pip_yhgE_Nterm"/>
    <property type="match status" value="1"/>
</dbReference>
<dbReference type="InterPro" id="IPR013525">
    <property type="entry name" value="ABC2_TM"/>
</dbReference>
<keyword evidence="2 6" id="KW-0812">Transmembrane</keyword>
<evidence type="ECO:0000256" key="2">
    <source>
        <dbReference type="ARBA" id="ARBA00022692"/>
    </source>
</evidence>
<feature type="transmembrane region" description="Helical" evidence="6">
    <location>
        <begin position="790"/>
        <end position="811"/>
    </location>
</feature>
<feature type="domain" description="ABC-2 type transporter transmembrane" evidence="7">
    <location>
        <begin position="775"/>
        <end position="894"/>
    </location>
</feature>
<dbReference type="Pfam" id="PF12698">
    <property type="entry name" value="ABC2_membrane_3"/>
    <property type="match status" value="1"/>
</dbReference>
<feature type="transmembrane region" description="Helical" evidence="6">
    <location>
        <begin position="851"/>
        <end position="871"/>
    </location>
</feature>
<dbReference type="GO" id="GO:0140359">
    <property type="term" value="F:ABC-type transporter activity"/>
    <property type="evidence" value="ECO:0007669"/>
    <property type="project" value="InterPro"/>
</dbReference>
<evidence type="ECO:0000259" key="7">
    <source>
        <dbReference type="Pfam" id="PF01061"/>
    </source>
</evidence>
<evidence type="ECO:0000256" key="5">
    <source>
        <dbReference type="SAM" id="Coils"/>
    </source>
</evidence>
<dbReference type="NCBIfam" id="TIGR03062">
    <property type="entry name" value="pip_yhgE_Cterm"/>
    <property type="match status" value="1"/>
</dbReference>
<name>A0A4R6BNC8_9STAP</name>
<feature type="transmembrane region" description="Helical" evidence="6">
    <location>
        <begin position="748"/>
        <end position="769"/>
    </location>
</feature>
<evidence type="ECO:0000259" key="8">
    <source>
        <dbReference type="Pfam" id="PF12698"/>
    </source>
</evidence>
<evidence type="ECO:0000313" key="10">
    <source>
        <dbReference type="Proteomes" id="UP000295328"/>
    </source>
</evidence>
<keyword evidence="4 6" id="KW-0472">Membrane</keyword>
<accession>A0A4R6BNC8</accession>
<dbReference type="OrthoDB" id="9811483at2"/>
<protein>
    <submittedName>
        <fullName evidence="9">YhgE/Pip domain-containing protein</fullName>
    </submittedName>
</protein>
<keyword evidence="10" id="KW-1185">Reference proteome</keyword>
<evidence type="ECO:0000256" key="4">
    <source>
        <dbReference type="ARBA" id="ARBA00023136"/>
    </source>
</evidence>
<dbReference type="GO" id="GO:0016020">
    <property type="term" value="C:membrane"/>
    <property type="evidence" value="ECO:0007669"/>
    <property type="project" value="UniProtKB-SubCell"/>
</dbReference>
<feature type="domain" description="ABC-2 type transporter transmembrane" evidence="8">
    <location>
        <begin position="30"/>
        <end position="171"/>
    </location>
</feature>
<gene>
    <name evidence="9" type="ORF">ERX37_03755</name>
</gene>
<dbReference type="PANTHER" id="PTHR43077:SF10">
    <property type="entry name" value="TRANSPORT PERMEASE PROTEIN"/>
    <property type="match status" value="1"/>
</dbReference>
<dbReference type="AlphaFoldDB" id="A0A4R6BNC8"/>
<keyword evidence="5" id="KW-0175">Coiled coil</keyword>
<dbReference type="PANTHER" id="PTHR43077">
    <property type="entry name" value="TRANSPORT PERMEASE YVFS-RELATED"/>
    <property type="match status" value="1"/>
</dbReference>
<feature type="transmembrane region" description="Helical" evidence="6">
    <location>
        <begin position="908"/>
        <end position="925"/>
    </location>
</feature>
<comment type="caution">
    <text evidence="9">The sequence shown here is derived from an EMBL/GenBank/DDBJ whole genome shotgun (WGS) entry which is preliminary data.</text>
</comment>
<dbReference type="InterPro" id="IPR051328">
    <property type="entry name" value="T7SS_ABC-Transporter"/>
</dbReference>